<protein>
    <submittedName>
        <fullName evidence="1">Uncharacterized protein</fullName>
    </submittedName>
</protein>
<dbReference type="EMBL" id="NBSK02000001">
    <property type="protein sequence ID" value="KAJ0226262.1"/>
    <property type="molecule type" value="Genomic_DNA"/>
</dbReference>
<accession>A0A9R1XY24</accession>
<evidence type="ECO:0000313" key="2">
    <source>
        <dbReference type="Proteomes" id="UP000235145"/>
    </source>
</evidence>
<proteinExistence type="predicted"/>
<evidence type="ECO:0000313" key="1">
    <source>
        <dbReference type="EMBL" id="KAJ0226262.1"/>
    </source>
</evidence>
<organism evidence="1 2">
    <name type="scientific">Lactuca sativa</name>
    <name type="common">Garden lettuce</name>
    <dbReference type="NCBI Taxonomy" id="4236"/>
    <lineage>
        <taxon>Eukaryota</taxon>
        <taxon>Viridiplantae</taxon>
        <taxon>Streptophyta</taxon>
        <taxon>Embryophyta</taxon>
        <taxon>Tracheophyta</taxon>
        <taxon>Spermatophyta</taxon>
        <taxon>Magnoliopsida</taxon>
        <taxon>eudicotyledons</taxon>
        <taxon>Gunneridae</taxon>
        <taxon>Pentapetalae</taxon>
        <taxon>asterids</taxon>
        <taxon>campanulids</taxon>
        <taxon>Asterales</taxon>
        <taxon>Asteraceae</taxon>
        <taxon>Cichorioideae</taxon>
        <taxon>Cichorieae</taxon>
        <taxon>Lactucinae</taxon>
        <taxon>Lactuca</taxon>
    </lineage>
</organism>
<comment type="caution">
    <text evidence="1">The sequence shown here is derived from an EMBL/GenBank/DDBJ whole genome shotgun (WGS) entry which is preliminary data.</text>
</comment>
<keyword evidence="2" id="KW-1185">Reference proteome</keyword>
<gene>
    <name evidence="1" type="ORF">LSAT_V11C100001910</name>
</gene>
<sequence length="88" mass="10629">MSLHKFYKKKEDSEQQHKYTKVHLNSLPVDPFERPSIELFVEINPFRFEREVLECLNCLENPKITRCLQIDEPRERATHAPDQWQHVP</sequence>
<dbReference type="Proteomes" id="UP000235145">
    <property type="component" value="Unassembled WGS sequence"/>
</dbReference>
<name>A0A9R1XY24_LACSA</name>
<reference evidence="1 2" key="1">
    <citation type="journal article" date="2017" name="Nat. Commun.">
        <title>Genome assembly with in vitro proximity ligation data and whole-genome triplication in lettuce.</title>
        <authorList>
            <person name="Reyes-Chin-Wo S."/>
            <person name="Wang Z."/>
            <person name="Yang X."/>
            <person name="Kozik A."/>
            <person name="Arikit S."/>
            <person name="Song C."/>
            <person name="Xia L."/>
            <person name="Froenicke L."/>
            <person name="Lavelle D.O."/>
            <person name="Truco M.J."/>
            <person name="Xia R."/>
            <person name="Zhu S."/>
            <person name="Xu C."/>
            <person name="Xu H."/>
            <person name="Xu X."/>
            <person name="Cox K."/>
            <person name="Korf I."/>
            <person name="Meyers B.C."/>
            <person name="Michelmore R.W."/>
        </authorList>
    </citation>
    <scope>NUCLEOTIDE SEQUENCE [LARGE SCALE GENOMIC DNA]</scope>
    <source>
        <strain evidence="2">cv. Salinas</strain>
        <tissue evidence="1">Seedlings</tissue>
    </source>
</reference>
<dbReference type="AlphaFoldDB" id="A0A9R1XY24"/>